<evidence type="ECO:0000313" key="8">
    <source>
        <dbReference type="Proteomes" id="UP000005666"/>
    </source>
</evidence>
<evidence type="ECO:0000256" key="3">
    <source>
        <dbReference type="ARBA" id="ARBA00022946"/>
    </source>
</evidence>
<dbReference type="PANTHER" id="PTHR28163">
    <property type="entry name" value="PROTEIN PET117 HOMOLOG, MITOCHONDRIAL"/>
    <property type="match status" value="1"/>
</dbReference>
<gene>
    <name evidence="7" type="primary">TPHA0K00910</name>
    <name evidence="7" type="ordered locus">TPHA_0K00910</name>
</gene>
<feature type="region of interest" description="Disordered" evidence="5">
    <location>
        <begin position="48"/>
        <end position="78"/>
    </location>
</feature>
<dbReference type="GO" id="GO:0033617">
    <property type="term" value="P:mitochondrial respiratory chain complex IV assembly"/>
    <property type="evidence" value="ECO:0007669"/>
    <property type="project" value="EnsemblFungi"/>
</dbReference>
<dbReference type="Proteomes" id="UP000005666">
    <property type="component" value="Chromosome 11"/>
</dbReference>
<feature type="signal peptide" evidence="6">
    <location>
        <begin position="1"/>
        <end position="21"/>
    </location>
</feature>
<protein>
    <submittedName>
        <fullName evidence="7">Uncharacterized protein</fullName>
    </submittedName>
</protein>
<dbReference type="OrthoDB" id="76305at2759"/>
<name>G8BZ97_TETPH</name>
<dbReference type="EMBL" id="HE612866">
    <property type="protein sequence ID" value="CCE65225.1"/>
    <property type="molecule type" value="Genomic_DNA"/>
</dbReference>
<organism evidence="7 8">
    <name type="scientific">Tetrapisispora phaffii (strain ATCC 24235 / CBS 4417 / NBRC 1672 / NRRL Y-8282 / UCD 70-5)</name>
    <name type="common">Yeast</name>
    <name type="synonym">Fabospora phaffii</name>
    <dbReference type="NCBI Taxonomy" id="1071381"/>
    <lineage>
        <taxon>Eukaryota</taxon>
        <taxon>Fungi</taxon>
        <taxon>Dikarya</taxon>
        <taxon>Ascomycota</taxon>
        <taxon>Saccharomycotina</taxon>
        <taxon>Saccharomycetes</taxon>
        <taxon>Saccharomycetales</taxon>
        <taxon>Saccharomycetaceae</taxon>
        <taxon>Tetrapisispora</taxon>
    </lineage>
</organism>
<sequence length="104" mass="11828">MSRASKITLGVTCLLTAITIATVHIVQEVERETLHQGPIKDAKRVAEKRLQKEQDQTRLDAEAAEKARKREFNKNDHAYQQELRKKYEAIQPLSGEVVTAESDK</sequence>
<dbReference type="RefSeq" id="XP_003687659.1">
    <property type="nucleotide sequence ID" value="XM_003687611.1"/>
</dbReference>
<dbReference type="OMA" id="VHYVQEL"/>
<dbReference type="KEGG" id="tpf:TPHA_0K00910"/>
<dbReference type="GeneID" id="11533430"/>
<evidence type="ECO:0000256" key="4">
    <source>
        <dbReference type="ARBA" id="ARBA00023128"/>
    </source>
</evidence>
<dbReference type="InterPro" id="IPR031568">
    <property type="entry name" value="Pet117"/>
</dbReference>
<evidence type="ECO:0000256" key="1">
    <source>
        <dbReference type="ARBA" id="ARBA00004173"/>
    </source>
</evidence>
<proteinExistence type="inferred from homology"/>
<comment type="similarity">
    <text evidence="2">Belongs to the PET117 family.</text>
</comment>
<keyword evidence="4" id="KW-0496">Mitochondrion</keyword>
<evidence type="ECO:0000256" key="6">
    <source>
        <dbReference type="SAM" id="SignalP"/>
    </source>
</evidence>
<dbReference type="AlphaFoldDB" id="G8BZ97"/>
<accession>G8BZ97</accession>
<evidence type="ECO:0000313" key="7">
    <source>
        <dbReference type="EMBL" id="CCE65225.1"/>
    </source>
</evidence>
<feature type="chain" id="PRO_5003508746" evidence="6">
    <location>
        <begin position="22"/>
        <end position="104"/>
    </location>
</feature>
<evidence type="ECO:0000256" key="2">
    <source>
        <dbReference type="ARBA" id="ARBA00008197"/>
    </source>
</evidence>
<evidence type="ECO:0000256" key="5">
    <source>
        <dbReference type="SAM" id="MobiDB-lite"/>
    </source>
</evidence>
<dbReference type="PANTHER" id="PTHR28163:SF1">
    <property type="entry name" value="PROTEIN PET117 HOMOLOG, MITOCHONDRIAL"/>
    <property type="match status" value="1"/>
</dbReference>
<keyword evidence="8" id="KW-1185">Reference proteome</keyword>
<dbReference type="STRING" id="1071381.G8BZ97"/>
<keyword evidence="6" id="KW-0732">Signal</keyword>
<dbReference type="HOGENOM" id="CLU_161486_0_0_1"/>
<dbReference type="eggNOG" id="ENOG502S49F">
    <property type="taxonomic scope" value="Eukaryota"/>
</dbReference>
<dbReference type="GO" id="GO:0005739">
    <property type="term" value="C:mitochondrion"/>
    <property type="evidence" value="ECO:0007669"/>
    <property type="project" value="UniProtKB-SubCell"/>
</dbReference>
<reference evidence="7 8" key="1">
    <citation type="journal article" date="2011" name="Proc. Natl. Acad. Sci. U.S.A.">
        <title>Evolutionary erosion of yeast sex chromosomes by mating-type switching accidents.</title>
        <authorList>
            <person name="Gordon J.L."/>
            <person name="Armisen D."/>
            <person name="Proux-Wera E."/>
            <person name="Oheigeartaigh S.S."/>
            <person name="Byrne K.P."/>
            <person name="Wolfe K.H."/>
        </authorList>
    </citation>
    <scope>NUCLEOTIDE SEQUENCE [LARGE SCALE GENOMIC DNA]</scope>
    <source>
        <strain evidence="8">ATCC 24235 / CBS 4417 / NBRC 1672 / NRRL Y-8282 / UCD 70-5</strain>
    </source>
</reference>
<comment type="subcellular location">
    <subcellularLocation>
        <location evidence="1">Mitochondrion</location>
    </subcellularLocation>
</comment>
<dbReference type="Pfam" id="PF15786">
    <property type="entry name" value="PET117"/>
    <property type="match status" value="1"/>
</dbReference>
<keyword evidence="3" id="KW-0809">Transit peptide</keyword>